<evidence type="ECO:0000256" key="3">
    <source>
        <dbReference type="ARBA" id="ARBA00001966"/>
    </source>
</evidence>
<dbReference type="NCBIfam" id="TIGR02177">
    <property type="entry name" value="PorB_KorB"/>
    <property type="match status" value="1"/>
</dbReference>
<dbReference type="HOGENOM" id="CLU_048564_0_0_12"/>
<dbReference type="GO" id="GO:0016625">
    <property type="term" value="F:oxidoreductase activity, acting on the aldehyde or oxo group of donors, iron-sulfur protein as acceptor"/>
    <property type="evidence" value="ECO:0007669"/>
    <property type="project" value="UniProtKB-ARBA"/>
</dbReference>
<keyword evidence="9" id="KW-0786">Thiamine pyrophosphate</keyword>
<evidence type="ECO:0000256" key="5">
    <source>
        <dbReference type="ARBA" id="ARBA00022842"/>
    </source>
</evidence>
<evidence type="ECO:0000256" key="4">
    <source>
        <dbReference type="ARBA" id="ARBA00022723"/>
    </source>
</evidence>
<keyword evidence="7" id="KW-0408">Iron</keyword>
<keyword evidence="12" id="KW-0670">Pyruvate</keyword>
<dbReference type="GO" id="GO:0044281">
    <property type="term" value="P:small molecule metabolic process"/>
    <property type="evidence" value="ECO:0007669"/>
    <property type="project" value="UniProtKB-ARBA"/>
</dbReference>
<dbReference type="KEGG" id="sgp:SpiGrapes_3211"/>
<dbReference type="EMBL" id="CP003155">
    <property type="protein sequence ID" value="AEV30956.1"/>
    <property type="molecule type" value="Genomic_DNA"/>
</dbReference>
<evidence type="ECO:0000256" key="6">
    <source>
        <dbReference type="ARBA" id="ARBA00023002"/>
    </source>
</evidence>
<comment type="cofactor">
    <cofactor evidence="1">
        <name>Mg(2+)</name>
        <dbReference type="ChEBI" id="CHEBI:18420"/>
    </cofactor>
</comment>
<evidence type="ECO:0000256" key="8">
    <source>
        <dbReference type="ARBA" id="ARBA00023014"/>
    </source>
</evidence>
<proteinExistence type="predicted"/>
<accession>G8QQM6</accession>
<dbReference type="InterPro" id="IPR051457">
    <property type="entry name" value="2-oxoacid:Fd_oxidoreductase"/>
</dbReference>
<organism evidence="12 13">
    <name type="scientific">Sphaerochaeta pleomorpha (strain ATCC BAA-1885 / DSM 22778 / Grapes)</name>
    <dbReference type="NCBI Taxonomy" id="158190"/>
    <lineage>
        <taxon>Bacteria</taxon>
        <taxon>Pseudomonadati</taxon>
        <taxon>Spirochaetota</taxon>
        <taxon>Spirochaetia</taxon>
        <taxon>Spirochaetales</taxon>
        <taxon>Sphaerochaetaceae</taxon>
        <taxon>Sphaerochaeta</taxon>
    </lineage>
</organism>
<keyword evidence="13" id="KW-1185">Reference proteome</keyword>
<keyword evidence="4" id="KW-0479">Metal-binding</keyword>
<dbReference type="RefSeq" id="WP_014271795.1">
    <property type="nucleotide sequence ID" value="NC_016633.1"/>
</dbReference>
<dbReference type="GO" id="GO:0045333">
    <property type="term" value="P:cellular respiration"/>
    <property type="evidence" value="ECO:0007669"/>
    <property type="project" value="UniProtKB-ARBA"/>
</dbReference>
<comment type="cofactor">
    <cofactor evidence="2">
        <name>thiamine diphosphate</name>
        <dbReference type="ChEBI" id="CHEBI:58937"/>
    </cofactor>
</comment>
<evidence type="ECO:0000256" key="1">
    <source>
        <dbReference type="ARBA" id="ARBA00001946"/>
    </source>
</evidence>
<dbReference type="SUPFAM" id="SSF52518">
    <property type="entry name" value="Thiamin diphosphate-binding fold (THDP-binding)"/>
    <property type="match status" value="1"/>
</dbReference>
<dbReference type="InterPro" id="IPR029061">
    <property type="entry name" value="THDP-binding"/>
</dbReference>
<dbReference type="CDD" id="cd03375">
    <property type="entry name" value="TPP_OGFOR"/>
    <property type="match status" value="1"/>
</dbReference>
<dbReference type="Proteomes" id="UP000005632">
    <property type="component" value="Chromosome"/>
</dbReference>
<protein>
    <submittedName>
        <fullName evidence="12">2-oxoacid:acceptor oxidoreductase, beta subunit, pyruvate/2-ketoisovalerate family</fullName>
    </submittedName>
</protein>
<comment type="cofactor">
    <cofactor evidence="3">
        <name>[4Fe-4S] cluster</name>
        <dbReference type="ChEBI" id="CHEBI:49883"/>
    </cofactor>
</comment>
<sequence length="285" mass="31725">MKQTRFDYTKNSDIAWCPGCGNYALLPLLKQSLEDLDMDPKNLVISSGIGQAAKMPQYVHTNFFNGLHGRGVSVATAIKMANPNLTVIAEGGDGDMYGEGGNHLIHTIRRNPNIVHIVHNNMVYGLTQGQASPTSPRGFKTPLQNEGVILEPLNPLALALALGAPFVARTFVGNAELTKRIIKEAIQYNGYALIDVFDPCVSFNKVNTFAWYKENSYVLDESYDFSDRMRAMAKAFEQGPFPLGILYKNQEHKPTIEEQLPAYQEDKNPLFLRKRSVSDLNKLMA</sequence>
<dbReference type="GO" id="GO:0051536">
    <property type="term" value="F:iron-sulfur cluster binding"/>
    <property type="evidence" value="ECO:0007669"/>
    <property type="project" value="UniProtKB-KW"/>
</dbReference>
<dbReference type="STRING" id="158190.SpiGrapes_3211"/>
<dbReference type="AlphaFoldDB" id="G8QQM6"/>
<dbReference type="Pfam" id="PF12367">
    <property type="entry name" value="PFO_beta_C"/>
    <property type="match status" value="1"/>
</dbReference>
<keyword evidence="5" id="KW-0460">Magnesium</keyword>
<dbReference type="GO" id="GO:0046872">
    <property type="term" value="F:metal ion binding"/>
    <property type="evidence" value="ECO:0007669"/>
    <property type="project" value="UniProtKB-KW"/>
</dbReference>
<evidence type="ECO:0000256" key="2">
    <source>
        <dbReference type="ARBA" id="ARBA00001964"/>
    </source>
</evidence>
<dbReference type="eggNOG" id="COG1013">
    <property type="taxonomic scope" value="Bacteria"/>
</dbReference>
<evidence type="ECO:0000313" key="13">
    <source>
        <dbReference type="Proteomes" id="UP000005632"/>
    </source>
</evidence>
<keyword evidence="8" id="KW-0411">Iron-sulfur</keyword>
<keyword evidence="6" id="KW-0560">Oxidoreductase</keyword>
<evidence type="ECO:0000256" key="9">
    <source>
        <dbReference type="ARBA" id="ARBA00023052"/>
    </source>
</evidence>
<dbReference type="PANTHER" id="PTHR48084">
    <property type="entry name" value="2-OXOGLUTARATE OXIDOREDUCTASE SUBUNIT KORB-RELATED"/>
    <property type="match status" value="1"/>
</dbReference>
<reference evidence="12 13" key="1">
    <citation type="submission" date="2011-11" db="EMBL/GenBank/DDBJ databases">
        <title>Complete sequence of Spirochaeta sp. grapes.</title>
        <authorList>
            <consortium name="US DOE Joint Genome Institute"/>
            <person name="Lucas S."/>
            <person name="Han J."/>
            <person name="Lapidus A."/>
            <person name="Cheng J.-F."/>
            <person name="Goodwin L."/>
            <person name="Pitluck S."/>
            <person name="Peters L."/>
            <person name="Ovchinnikova G."/>
            <person name="Munk A.C."/>
            <person name="Detter J.C."/>
            <person name="Han C."/>
            <person name="Tapia R."/>
            <person name="Land M."/>
            <person name="Hauser L."/>
            <person name="Kyrpides N."/>
            <person name="Ivanova N."/>
            <person name="Pagani I."/>
            <person name="Ritalahtilisa K."/>
            <person name="Loeffler F."/>
            <person name="Woyke T."/>
        </authorList>
    </citation>
    <scope>NUCLEOTIDE SEQUENCE [LARGE SCALE GENOMIC DNA]</scope>
    <source>
        <strain evidence="13">ATCC BAA-1885 / DSM 22778 / Grapes</strain>
    </source>
</reference>
<feature type="domain" description="Pyruvate ferredoxin oxidoreductase beta subunit C-terminal" evidence="11">
    <location>
        <begin position="200"/>
        <end position="264"/>
    </location>
</feature>
<name>G8QQM6_SPHPG</name>
<dbReference type="GO" id="GO:0030976">
    <property type="term" value="F:thiamine pyrophosphate binding"/>
    <property type="evidence" value="ECO:0007669"/>
    <property type="project" value="InterPro"/>
</dbReference>
<dbReference type="InterPro" id="IPR032686">
    <property type="entry name" value="PFO_beta_C"/>
</dbReference>
<dbReference type="Pfam" id="PF02775">
    <property type="entry name" value="TPP_enzyme_C"/>
    <property type="match status" value="1"/>
</dbReference>
<dbReference type="InterPro" id="IPR011896">
    <property type="entry name" value="OFOB"/>
</dbReference>
<dbReference type="PANTHER" id="PTHR48084:SF4">
    <property type="entry name" value="2-OXOGLUTARATE OXIDOREDUCTASE SUBUNIT KORB"/>
    <property type="match status" value="1"/>
</dbReference>
<dbReference type="OrthoDB" id="9775140at2"/>
<feature type="domain" description="Thiamine pyrophosphate enzyme TPP-binding" evidence="10">
    <location>
        <begin position="54"/>
        <end position="196"/>
    </location>
</feature>
<evidence type="ECO:0000256" key="7">
    <source>
        <dbReference type="ARBA" id="ARBA00023004"/>
    </source>
</evidence>
<dbReference type="InterPro" id="IPR011766">
    <property type="entry name" value="TPP_enzyme_TPP-bd"/>
</dbReference>
<evidence type="ECO:0000259" key="11">
    <source>
        <dbReference type="Pfam" id="PF12367"/>
    </source>
</evidence>
<gene>
    <name evidence="12" type="ordered locus">SpiGrapes_3211</name>
</gene>
<evidence type="ECO:0000259" key="10">
    <source>
        <dbReference type="Pfam" id="PF02775"/>
    </source>
</evidence>
<dbReference type="Gene3D" id="3.40.50.970">
    <property type="match status" value="1"/>
</dbReference>
<evidence type="ECO:0000313" key="12">
    <source>
        <dbReference type="EMBL" id="AEV30956.1"/>
    </source>
</evidence>